<dbReference type="Proteomes" id="UP000237717">
    <property type="component" value="Chromosome II"/>
</dbReference>
<evidence type="ECO:0000313" key="3">
    <source>
        <dbReference type="Proteomes" id="UP000237717"/>
    </source>
</evidence>
<sequence>MSKALRVSTRIIEAFVRHATYPAISAPDGTRTYDEMLKDSRNLFLHISRLSDKSSFFVATTKHYGTYLAALTGVVHELGYVPINPALPPDRVESILHAVDADVLIATETDRRWAQALIDLGLVRNAIILPIGGTANEISVLGKLPDLPLAADRVGAENYDPIAYVLFTSGTTGTPKGIPIRHSQLDAYLTAISSIVALQPSDRCSQVFELSFDLSIHDMFATWMAGACLCIPSKRDTFNLGAYITRENISVFFCVPSAIRSILIGSARLQAALASVRLSLFCGEALTTNDARQWLKAAKHSILINLYGPTEATIAISSFKCNAQDLEMLSFNTVPIGLPIGDSRFYLEDEVDGEGQLCISGRQVFGGYLDQSRNDQAFAKVEIDGAEVCAYRTGDIVALSDRFGYVFKGRTDDQVKVNGFRIELLDIEATVERHLVEAVAYAFAFQVDGATSLELRVYHPGVSLEDVRRACAAHLPSYMMPRRISSLQRAYFNSNGKKDRRAASQELLGSLFEEFGK</sequence>
<dbReference type="PANTHER" id="PTHR45527">
    <property type="entry name" value="NONRIBOSOMAL PEPTIDE SYNTHETASE"/>
    <property type="match status" value="1"/>
</dbReference>
<dbReference type="Pfam" id="PF00501">
    <property type="entry name" value="AMP-binding"/>
    <property type="match status" value="1"/>
</dbReference>
<dbReference type="AlphaFoldDB" id="A0A2L2LL58"/>
<proteinExistence type="predicted"/>
<dbReference type="Gene3D" id="3.40.50.12780">
    <property type="entry name" value="N-terminal domain of ligase-like"/>
    <property type="match status" value="1"/>
</dbReference>
<name>A0A2L2LL58_AGRTU</name>
<protein>
    <recommendedName>
        <fullName evidence="1">AMP-dependent synthetase/ligase domain-containing protein</fullName>
    </recommendedName>
</protein>
<evidence type="ECO:0000259" key="1">
    <source>
        <dbReference type="Pfam" id="PF00501"/>
    </source>
</evidence>
<dbReference type="Gene3D" id="3.30.300.30">
    <property type="match status" value="1"/>
</dbReference>
<organism evidence="2 3">
    <name type="scientific">Agrobacterium tumefaciens</name>
    <dbReference type="NCBI Taxonomy" id="358"/>
    <lineage>
        <taxon>Bacteria</taxon>
        <taxon>Pseudomonadati</taxon>
        <taxon>Pseudomonadota</taxon>
        <taxon>Alphaproteobacteria</taxon>
        <taxon>Hyphomicrobiales</taxon>
        <taxon>Rhizobiaceae</taxon>
        <taxon>Rhizobium/Agrobacterium group</taxon>
        <taxon>Agrobacterium</taxon>
        <taxon>Agrobacterium tumefaciens complex</taxon>
    </lineage>
</organism>
<reference evidence="2 3" key="1">
    <citation type="submission" date="2018-02" db="EMBL/GenBank/DDBJ databases">
        <title>Complete genome sequence of Agrobacterium tumefaciens 1D1609.</title>
        <authorList>
            <person name="Cho S.-T."/>
            <person name="Haryono M."/>
            <person name="Chang H.-H."/>
            <person name="Santos M.N."/>
            <person name="Lai E.-M."/>
            <person name="Kuo C.-H."/>
        </authorList>
    </citation>
    <scope>NUCLEOTIDE SEQUENCE [LARGE SCALE GENOMIC DNA]</scope>
    <source>
        <strain evidence="2 3">1D1609</strain>
    </source>
</reference>
<dbReference type="InterPro" id="IPR000873">
    <property type="entry name" value="AMP-dep_synth/lig_dom"/>
</dbReference>
<gene>
    <name evidence="2" type="ORF">At1D1609_50280</name>
</gene>
<feature type="domain" description="AMP-dependent synthetase/ligase" evidence="1">
    <location>
        <begin position="17"/>
        <end position="369"/>
    </location>
</feature>
<dbReference type="RefSeq" id="WP_104680181.1">
    <property type="nucleotide sequence ID" value="NZ_CP026925.1"/>
</dbReference>
<dbReference type="InterPro" id="IPR045851">
    <property type="entry name" value="AMP-bd_C_sf"/>
</dbReference>
<dbReference type="GO" id="GO:0031177">
    <property type="term" value="F:phosphopantetheine binding"/>
    <property type="evidence" value="ECO:0007669"/>
    <property type="project" value="TreeGrafter"/>
</dbReference>
<dbReference type="GO" id="GO:0044550">
    <property type="term" value="P:secondary metabolite biosynthetic process"/>
    <property type="evidence" value="ECO:0007669"/>
    <property type="project" value="TreeGrafter"/>
</dbReference>
<accession>A0A2L2LL58</accession>
<dbReference type="PROSITE" id="PS00455">
    <property type="entry name" value="AMP_BINDING"/>
    <property type="match status" value="1"/>
</dbReference>
<dbReference type="GO" id="GO:0043041">
    <property type="term" value="P:amino acid activation for nonribosomal peptide biosynthetic process"/>
    <property type="evidence" value="ECO:0007669"/>
    <property type="project" value="TreeGrafter"/>
</dbReference>
<dbReference type="InterPro" id="IPR020845">
    <property type="entry name" value="AMP-binding_CS"/>
</dbReference>
<dbReference type="GO" id="GO:0005737">
    <property type="term" value="C:cytoplasm"/>
    <property type="evidence" value="ECO:0007669"/>
    <property type="project" value="TreeGrafter"/>
</dbReference>
<dbReference type="SUPFAM" id="SSF56801">
    <property type="entry name" value="Acetyl-CoA synthetase-like"/>
    <property type="match status" value="1"/>
</dbReference>
<dbReference type="EMBL" id="CP026925">
    <property type="protein sequence ID" value="AVH45067.1"/>
    <property type="molecule type" value="Genomic_DNA"/>
</dbReference>
<dbReference type="PANTHER" id="PTHR45527:SF1">
    <property type="entry name" value="FATTY ACID SYNTHASE"/>
    <property type="match status" value="1"/>
</dbReference>
<evidence type="ECO:0000313" key="2">
    <source>
        <dbReference type="EMBL" id="AVH45067.1"/>
    </source>
</evidence>
<dbReference type="InterPro" id="IPR042099">
    <property type="entry name" value="ANL_N_sf"/>
</dbReference>